<organism evidence="2 3">
    <name type="scientific">Porcincola intestinalis</name>
    <dbReference type="NCBI Taxonomy" id="2606632"/>
    <lineage>
        <taxon>Bacteria</taxon>
        <taxon>Bacillati</taxon>
        <taxon>Bacillota</taxon>
        <taxon>Clostridia</taxon>
        <taxon>Lachnospirales</taxon>
        <taxon>Lachnospiraceae</taxon>
        <taxon>Porcincola</taxon>
    </lineage>
</organism>
<evidence type="ECO:0000256" key="1">
    <source>
        <dbReference type="SAM" id="MobiDB-lite"/>
    </source>
</evidence>
<sequence>MMNFEDFCQAVEKNVVHYLPPQFQEAKLRLQTNRKVNLGDMVGLTLTMPGSNIGPVIYLNEYYRMVSDGALTMGSAMERIAGQGTEALENLQRNPIGTSDFQDLGSWEAVKDKVHLSAIGLTRNEKLLETVPHREMGDIACTYRIYLAGPGGADGSILITNSMMETFGVSEKQLFDTAVENTLKNDKPTLNRMSDVFGSFTTTGRPRPEQKEKLERTNLLNDPASPSRESSEGRNSVDRKEEERNWWEEDSEPDRQEDYEEDRDDFDEDYDEDYEEEYEEGRSLSDEIPLLVLTTQSMVHGAAAVFIPEVMEQISKKMPEGFFILPSSIHEVMVLPKTLGASIEALDEMVSSINEMQVDPEDQLSDFAHVYDPDRKILLCPGAPELNKEKTPEKQQELDTNVIR</sequence>
<dbReference type="EMBL" id="VULZ01000002">
    <property type="protein sequence ID" value="MSS13855.1"/>
    <property type="molecule type" value="Genomic_DNA"/>
</dbReference>
<evidence type="ECO:0000313" key="3">
    <source>
        <dbReference type="Proteomes" id="UP000481852"/>
    </source>
</evidence>
<feature type="compositionally biased region" description="Basic and acidic residues" evidence="1">
    <location>
        <begin position="229"/>
        <end position="247"/>
    </location>
</feature>
<dbReference type="Pfam" id="PF18941">
    <property type="entry name" value="DUF5688"/>
    <property type="match status" value="2"/>
</dbReference>
<dbReference type="AlphaFoldDB" id="A0A6L5X2L5"/>
<feature type="compositionally biased region" description="Basic and acidic residues" evidence="1">
    <location>
        <begin position="206"/>
        <end position="216"/>
    </location>
</feature>
<gene>
    <name evidence="2" type="ORF">FYJ35_02155</name>
</gene>
<evidence type="ECO:0000313" key="2">
    <source>
        <dbReference type="EMBL" id="MSS13855.1"/>
    </source>
</evidence>
<feature type="compositionally biased region" description="Acidic residues" evidence="1">
    <location>
        <begin position="248"/>
        <end position="266"/>
    </location>
</feature>
<dbReference type="Proteomes" id="UP000481852">
    <property type="component" value="Unassembled WGS sequence"/>
</dbReference>
<dbReference type="InterPro" id="IPR043743">
    <property type="entry name" value="DUF5688"/>
</dbReference>
<protein>
    <submittedName>
        <fullName evidence="2">Uncharacterized protein</fullName>
    </submittedName>
</protein>
<feature type="region of interest" description="Disordered" evidence="1">
    <location>
        <begin position="186"/>
        <end position="266"/>
    </location>
</feature>
<proteinExistence type="predicted"/>
<accession>A0A6L5X2L5</accession>
<feature type="region of interest" description="Disordered" evidence="1">
    <location>
        <begin position="383"/>
        <end position="404"/>
    </location>
</feature>
<name>A0A6L5X2L5_9FIRM</name>
<feature type="compositionally biased region" description="Basic and acidic residues" evidence="1">
    <location>
        <begin position="386"/>
        <end position="397"/>
    </location>
</feature>
<comment type="caution">
    <text evidence="2">The sequence shown here is derived from an EMBL/GenBank/DDBJ whole genome shotgun (WGS) entry which is preliminary data.</text>
</comment>
<reference evidence="2 3" key="1">
    <citation type="submission" date="2019-08" db="EMBL/GenBank/DDBJ databases">
        <title>In-depth cultivation of the pig gut microbiome towards novel bacterial diversity and tailored functional studies.</title>
        <authorList>
            <person name="Wylensek D."/>
            <person name="Hitch T.C.A."/>
            <person name="Clavel T."/>
        </authorList>
    </citation>
    <scope>NUCLEOTIDE SEQUENCE [LARGE SCALE GENOMIC DNA]</scope>
    <source>
        <strain evidence="2 3">Oil+RF-744-WCA-WT-11</strain>
    </source>
</reference>
<dbReference type="RefSeq" id="WP_154522528.1">
    <property type="nucleotide sequence ID" value="NZ_VULZ01000002.1"/>
</dbReference>
<keyword evidence="3" id="KW-1185">Reference proteome</keyword>